<proteinExistence type="predicted"/>
<gene>
    <name evidence="1" type="ORF">DBRI1063_LOCUS9244</name>
</gene>
<name>A0A7S1Z2D0_9STRA</name>
<organism evidence="1">
    <name type="scientific">Ditylum brightwellii</name>
    <dbReference type="NCBI Taxonomy" id="49249"/>
    <lineage>
        <taxon>Eukaryota</taxon>
        <taxon>Sar</taxon>
        <taxon>Stramenopiles</taxon>
        <taxon>Ochrophyta</taxon>
        <taxon>Bacillariophyta</taxon>
        <taxon>Mediophyceae</taxon>
        <taxon>Lithodesmiophycidae</taxon>
        <taxon>Lithodesmiales</taxon>
        <taxon>Lithodesmiaceae</taxon>
        <taxon>Ditylum</taxon>
    </lineage>
</organism>
<dbReference type="AlphaFoldDB" id="A0A7S1Z2D0"/>
<reference evidence="1" key="1">
    <citation type="submission" date="2021-01" db="EMBL/GenBank/DDBJ databases">
        <authorList>
            <person name="Corre E."/>
            <person name="Pelletier E."/>
            <person name="Niang G."/>
            <person name="Scheremetjew M."/>
            <person name="Finn R."/>
            <person name="Kale V."/>
            <person name="Holt S."/>
            <person name="Cochrane G."/>
            <person name="Meng A."/>
            <person name="Brown T."/>
            <person name="Cohen L."/>
        </authorList>
    </citation>
    <scope>NUCLEOTIDE SEQUENCE</scope>
    <source>
        <strain evidence="1">Pop2</strain>
    </source>
</reference>
<dbReference type="EMBL" id="HBGN01014448">
    <property type="protein sequence ID" value="CAD9326619.1"/>
    <property type="molecule type" value="Transcribed_RNA"/>
</dbReference>
<protein>
    <submittedName>
        <fullName evidence="1">Uncharacterized protein</fullName>
    </submittedName>
</protein>
<evidence type="ECO:0000313" key="1">
    <source>
        <dbReference type="EMBL" id="CAD9326619.1"/>
    </source>
</evidence>
<sequence>MALASDMMSCDNGMDARDCHMAVDQKNDSKTMHERGKDAEEALARHAQHYFPASQQTCLTTSETNCCHSTKTIREMQSQINVLVQQMTLMLSLLEEQQTTIGKLNTKLDELGQTNVMTTINLAAKTGAMQ</sequence>
<accession>A0A7S1Z2D0</accession>